<dbReference type="Gene3D" id="3.40.50.2000">
    <property type="entry name" value="Glycogen Phosphorylase B"/>
    <property type="match status" value="2"/>
</dbReference>
<dbReference type="GO" id="GO:0016757">
    <property type="term" value="F:glycosyltransferase activity"/>
    <property type="evidence" value="ECO:0007669"/>
    <property type="project" value="InterPro"/>
</dbReference>
<organism evidence="2 3">
    <name type="scientific">Brunnivagina elsteri CCALA 953</name>
    <dbReference type="NCBI Taxonomy" id="987040"/>
    <lineage>
        <taxon>Bacteria</taxon>
        <taxon>Bacillati</taxon>
        <taxon>Cyanobacteriota</taxon>
        <taxon>Cyanophyceae</taxon>
        <taxon>Nostocales</taxon>
        <taxon>Calotrichaceae</taxon>
        <taxon>Brunnivagina</taxon>
    </lineage>
</organism>
<dbReference type="PANTHER" id="PTHR12526">
    <property type="entry name" value="GLYCOSYLTRANSFERASE"/>
    <property type="match status" value="1"/>
</dbReference>
<feature type="domain" description="Glycosyl transferase family 1" evidence="1">
    <location>
        <begin position="179"/>
        <end position="343"/>
    </location>
</feature>
<evidence type="ECO:0000313" key="3">
    <source>
        <dbReference type="Proteomes" id="UP000218238"/>
    </source>
</evidence>
<gene>
    <name evidence="2" type="ORF">CK510_20475</name>
</gene>
<protein>
    <submittedName>
        <fullName evidence="2">Glycosyl transferase family 1</fullName>
    </submittedName>
</protein>
<reference evidence="2 3" key="1">
    <citation type="submission" date="2017-08" db="EMBL/GenBank/DDBJ databases">
        <title>Draft genome sequence of filamentous cyanobacterium Calothrix elsteri CCALA 953.</title>
        <authorList>
            <person name="Gagunashvili A.N."/>
            <person name="Elster J."/>
            <person name="Andresson O.S."/>
        </authorList>
    </citation>
    <scope>NUCLEOTIDE SEQUENCE [LARGE SCALE GENOMIC DNA]</scope>
    <source>
        <strain evidence="2 3">CCALA 953</strain>
    </source>
</reference>
<dbReference type="CDD" id="cd03801">
    <property type="entry name" value="GT4_PimA-like"/>
    <property type="match status" value="1"/>
</dbReference>
<keyword evidence="3" id="KW-1185">Reference proteome</keyword>
<evidence type="ECO:0000259" key="1">
    <source>
        <dbReference type="Pfam" id="PF00534"/>
    </source>
</evidence>
<dbReference type="PANTHER" id="PTHR12526:SF622">
    <property type="entry name" value="GLYCOSYLTRANSFERASE (GROUP I)"/>
    <property type="match status" value="1"/>
</dbReference>
<evidence type="ECO:0000313" key="2">
    <source>
        <dbReference type="EMBL" id="PAX52220.1"/>
    </source>
</evidence>
<dbReference type="SUPFAM" id="SSF53756">
    <property type="entry name" value="UDP-Glycosyltransferase/glycogen phosphorylase"/>
    <property type="match status" value="1"/>
</dbReference>
<dbReference type="Proteomes" id="UP000218238">
    <property type="component" value="Unassembled WGS sequence"/>
</dbReference>
<name>A0A2A2TEP4_9CYAN</name>
<dbReference type="EMBL" id="NTFS01000266">
    <property type="protein sequence ID" value="PAX52220.1"/>
    <property type="molecule type" value="Genomic_DNA"/>
</dbReference>
<keyword evidence="2" id="KW-0808">Transferase</keyword>
<dbReference type="Pfam" id="PF00534">
    <property type="entry name" value="Glycos_transf_1"/>
    <property type="match status" value="1"/>
</dbReference>
<dbReference type="AlphaFoldDB" id="A0A2A2TEP4"/>
<dbReference type="OrthoDB" id="9790710at2"/>
<sequence length="391" mass="44600">MVQYGGDYREAFRLVYKDGIETYHAQKYVLDTVIHISEDVDEVILLCCKSTQIYNDVIAKGLRVIGAGVEPYQQVHTILRIIAAHKPTHLVIHFPIPEIFRWAIRNKVKTIGLLADSFLRTGLRRQWKNYSLARLLNHQQIDWIGNHGINSCFSLQQIGVKSHKIIPYDWSHAVTPELFSAKHQPNENNWKLIYVGSVIESKGVGDILNAVAILQERNFPVTLQIAGSGEIDKFTDCAERLGIRDRITFLGVVPNHLVIKFMRDADIVVVPSWHEYPEALPLTIYEAFCAYTPLVASNHPMFRGNLQHEVNAMIFPAQNPNLLADCVIQLLSQPHLYARISNASAISWQQLQIPVKWADFIEKWLYTSSIHDKWLHNHSLASGHYNSPTCQ</sequence>
<dbReference type="InterPro" id="IPR001296">
    <property type="entry name" value="Glyco_trans_1"/>
</dbReference>
<proteinExistence type="predicted"/>
<comment type="caution">
    <text evidence="2">The sequence shown here is derived from an EMBL/GenBank/DDBJ whole genome shotgun (WGS) entry which is preliminary data.</text>
</comment>
<accession>A0A2A2TEP4</accession>